<comment type="caution">
    <text evidence="1">The sequence shown here is derived from an EMBL/GenBank/DDBJ whole genome shotgun (WGS) entry which is preliminary data.</text>
</comment>
<evidence type="ECO:0000313" key="2">
    <source>
        <dbReference type="Proteomes" id="UP001189429"/>
    </source>
</evidence>
<proteinExistence type="predicted"/>
<accession>A0ABN9W4E8</accession>
<name>A0ABN9W4E8_9DINO</name>
<evidence type="ECO:0000313" key="1">
    <source>
        <dbReference type="EMBL" id="CAK0880963.1"/>
    </source>
</evidence>
<keyword evidence="2" id="KW-1185">Reference proteome</keyword>
<sequence>MAFFSHLAAISATLRGRLHFQEGKNTDTINRPLHEHARRTHCGLGAARGTRRGGGGPSRALSLCLFWGPRGCPAGALIGHAREGVQPAVCVYICLASTLVVPLLGPARMSSRALIDHAREGVQPVSVVSATLPVLSSASEDTVSSAQSRNAVGHTAAWIGALRACLAPDLTYLQLRWSPGDLGRLRSWQLNLCCRASRSAAVWATRARVIPTARQVQFGCC</sequence>
<dbReference type="EMBL" id="CAUYUJ010018137">
    <property type="protein sequence ID" value="CAK0880963.1"/>
    <property type="molecule type" value="Genomic_DNA"/>
</dbReference>
<dbReference type="Proteomes" id="UP001189429">
    <property type="component" value="Unassembled WGS sequence"/>
</dbReference>
<gene>
    <name evidence="1" type="ORF">PCOR1329_LOCUS63955</name>
</gene>
<organism evidence="1 2">
    <name type="scientific">Prorocentrum cordatum</name>
    <dbReference type="NCBI Taxonomy" id="2364126"/>
    <lineage>
        <taxon>Eukaryota</taxon>
        <taxon>Sar</taxon>
        <taxon>Alveolata</taxon>
        <taxon>Dinophyceae</taxon>
        <taxon>Prorocentrales</taxon>
        <taxon>Prorocentraceae</taxon>
        <taxon>Prorocentrum</taxon>
    </lineage>
</organism>
<protein>
    <submittedName>
        <fullName evidence="1">Uncharacterized protein</fullName>
    </submittedName>
</protein>
<reference evidence="1" key="1">
    <citation type="submission" date="2023-10" db="EMBL/GenBank/DDBJ databases">
        <authorList>
            <person name="Chen Y."/>
            <person name="Shah S."/>
            <person name="Dougan E. K."/>
            <person name="Thang M."/>
            <person name="Chan C."/>
        </authorList>
    </citation>
    <scope>NUCLEOTIDE SEQUENCE [LARGE SCALE GENOMIC DNA]</scope>
</reference>